<feature type="compositionally biased region" description="Basic and acidic residues" evidence="1">
    <location>
        <begin position="984"/>
        <end position="1074"/>
    </location>
</feature>
<evidence type="ECO:0000313" key="2">
    <source>
        <dbReference type="EMBL" id="KXT07205.1"/>
    </source>
</evidence>
<feature type="compositionally biased region" description="Low complexity" evidence="1">
    <location>
        <begin position="836"/>
        <end position="852"/>
    </location>
</feature>
<dbReference type="EMBL" id="LFZN01000003">
    <property type="protein sequence ID" value="KXT07205.1"/>
    <property type="molecule type" value="Genomic_DNA"/>
</dbReference>
<feature type="compositionally biased region" description="Basic and acidic residues" evidence="1">
    <location>
        <begin position="45"/>
        <end position="54"/>
    </location>
</feature>
<feature type="compositionally biased region" description="Low complexity" evidence="1">
    <location>
        <begin position="177"/>
        <end position="190"/>
    </location>
</feature>
<feature type="compositionally biased region" description="Polar residues" evidence="1">
    <location>
        <begin position="313"/>
        <end position="322"/>
    </location>
</feature>
<feature type="region of interest" description="Disordered" evidence="1">
    <location>
        <begin position="797"/>
        <end position="943"/>
    </location>
</feature>
<organism evidence="2 3">
    <name type="scientific">Pseudocercospora eumusae</name>
    <dbReference type="NCBI Taxonomy" id="321146"/>
    <lineage>
        <taxon>Eukaryota</taxon>
        <taxon>Fungi</taxon>
        <taxon>Dikarya</taxon>
        <taxon>Ascomycota</taxon>
        <taxon>Pezizomycotina</taxon>
        <taxon>Dothideomycetes</taxon>
        <taxon>Dothideomycetidae</taxon>
        <taxon>Mycosphaerellales</taxon>
        <taxon>Mycosphaerellaceae</taxon>
        <taxon>Pseudocercospora</taxon>
    </lineage>
</organism>
<feature type="region of interest" description="Disordered" evidence="1">
    <location>
        <begin position="719"/>
        <end position="749"/>
    </location>
</feature>
<sequence>MDKLKKVFSPGAPKDDEVLYGDPEARRASAGKQPEQQPETLHPTEQADKKDKGILRQIMNPGGDKYDDQRYGTTATTDEPDPNKLQTDSDQKDYSIMRQLKNPAGHKYDEQAYGITAATAGDRKSSVPTTTTQGTIDPNEKLETNKDQKEHSILRQIINPHGKKYDNEGYGQTAHEAGQSSSGQKAAAAAVEDDSSKPLPLMRPDQNLVADKQVESSRAEPTQSQTQSNLGRDAAIAGGASAVGGGAAYAATRDRDEANRANTTSGGTSSVQDQTGRGFGYDQSAQSASATAPAAPSTAGQPAALSAIGRDSQIGTSVQDQTGRGFGYDQSAQSASATAPAAPSTTGQPAALSALGRENPTNTQTSDSSHLGRDAAIAGGVGAMGAGGAYAATRDRNHKEDGAIAGTDLSPVGSGFLGSRDHNTTSSTTGFSTLGASGQTDGLADGRSAERAAGEQSGQHNYGRDATLASGLAAGGALGAHEANKHREQQGDNFIAATGTAPISRPLDGDSNIATGRTVERSGTSNLPNEASRLESSTGSGITGSSINPVGAPETAYAGAGHLGSTGTTAGSGFTEQRGAGSTGLGSSATAGGIQSSSAPGHGHINPVGAPEESLAGGHHHGVVGAGVHNDTGSEQLNQAPADVQAATYTYSSQPVGSTFAPHVPGEFPSEVCHCAAGQDPHETSRSYGATAGGSQVAPLASGTAAGLATGAVAGTALGARDTPSTMGTPQQNSSIPVGGSAASTQPTTQDYPIRSAMNQTVPTSAETQQHNYGRNMGIAGGALGAGALGAGAYEATQGRDHAPPTQQMPPSSTTQSASQPASQLPPPRQENHPSTHQAATTTTTTQPTTQQRMHQETLAQKEESHHGRDAALAGGAGAAYAATRDRNDTGPAPNTIGPHDSDVKNVLDPRVKPDTAVQGSQKNRDPATAAAQKASKDHQYETRDAALATGAAGAAAGAAAAYGTTHDVYGEEDPNKHNKLHKPTPDEKKHDKELEKEQKKHEKEAEKEHKKAEREAEKEQKKAEKEAEKEHAKAEKQAEKDHKKAEKEAEKEKKPSLLDRILHPGRHDGKETEYVSNDKTGHNKGDLNHPLVGAAEAEQAERQAHRAPPEGTVIEPSSGLPANVGKYGDGHGGTDGAPQIEGYHESDPALRNATVGTGQGAGTQAGHAQPGQEGVAGPDWDAIKKANTPY</sequence>
<reference evidence="2 3" key="1">
    <citation type="submission" date="2015-07" db="EMBL/GenBank/DDBJ databases">
        <title>Comparative genomics of the Sigatoka disease complex on banana suggests a link between parallel evolutionary changes in Pseudocercospora fijiensis and Pseudocercospora eumusae and increased virulence on the banana host.</title>
        <authorList>
            <person name="Chang T.-C."/>
            <person name="Salvucci A."/>
            <person name="Crous P.W."/>
            <person name="Stergiopoulos I."/>
        </authorList>
    </citation>
    <scope>NUCLEOTIDE SEQUENCE [LARGE SCALE GENOMIC DNA]</scope>
    <source>
        <strain evidence="2 3">CBS 114824</strain>
    </source>
</reference>
<dbReference type="STRING" id="321146.A0A139HXM2"/>
<dbReference type="Proteomes" id="UP000070133">
    <property type="component" value="Unassembled WGS sequence"/>
</dbReference>
<accession>A0A139HXM2</accession>
<feature type="compositionally biased region" description="Low complexity" evidence="1">
    <location>
        <begin position="536"/>
        <end position="547"/>
    </location>
</feature>
<evidence type="ECO:0000313" key="3">
    <source>
        <dbReference type="Proteomes" id="UP000070133"/>
    </source>
</evidence>
<feature type="compositionally biased region" description="Low complexity" evidence="1">
    <location>
        <begin position="424"/>
        <end position="438"/>
    </location>
</feature>
<protein>
    <submittedName>
        <fullName evidence="2">Uncharacterized protein</fullName>
    </submittedName>
</protein>
<name>A0A139HXM2_9PEZI</name>
<feature type="region of interest" description="Disordered" evidence="1">
    <location>
        <begin position="415"/>
        <end position="463"/>
    </location>
</feature>
<feature type="compositionally biased region" description="Polar residues" evidence="1">
    <location>
        <begin position="723"/>
        <end position="749"/>
    </location>
</feature>
<gene>
    <name evidence="2" type="ORF">AC578_2320</name>
</gene>
<feature type="compositionally biased region" description="Low complexity" evidence="1">
    <location>
        <begin position="283"/>
        <end position="304"/>
    </location>
</feature>
<feature type="compositionally biased region" description="Polar residues" evidence="1">
    <location>
        <begin position="219"/>
        <end position="230"/>
    </location>
</feature>
<proteinExistence type="predicted"/>
<feature type="region of interest" description="Disordered" evidence="1">
    <location>
        <begin position="499"/>
        <end position="635"/>
    </location>
</feature>
<feature type="region of interest" description="Disordered" evidence="1">
    <location>
        <begin position="967"/>
        <end position="1191"/>
    </location>
</feature>
<feature type="compositionally biased region" description="Polar residues" evidence="1">
    <location>
        <begin position="126"/>
        <end position="136"/>
    </location>
</feature>
<feature type="compositionally biased region" description="Basic and acidic residues" evidence="1">
    <location>
        <begin position="138"/>
        <end position="153"/>
    </location>
</feature>
<feature type="compositionally biased region" description="Low complexity" evidence="1">
    <location>
        <begin position="804"/>
        <end position="823"/>
    </location>
</feature>
<feature type="compositionally biased region" description="Basic and acidic residues" evidence="1">
    <location>
        <begin position="1100"/>
        <end position="1109"/>
    </location>
</feature>
<feature type="compositionally biased region" description="Low complexity" evidence="1">
    <location>
        <begin position="558"/>
        <end position="573"/>
    </location>
</feature>
<keyword evidence="3" id="KW-1185">Reference proteome</keyword>
<evidence type="ECO:0000256" key="1">
    <source>
        <dbReference type="SAM" id="MobiDB-lite"/>
    </source>
</evidence>
<dbReference type="OrthoDB" id="2590867at2759"/>
<feature type="compositionally biased region" description="Polar residues" evidence="1">
    <location>
        <begin position="359"/>
        <end position="369"/>
    </location>
</feature>
<feature type="compositionally biased region" description="Low complexity" evidence="1">
    <location>
        <begin position="871"/>
        <end position="883"/>
    </location>
</feature>
<comment type="caution">
    <text evidence="2">The sequence shown here is derived from an EMBL/GenBank/DDBJ whole genome shotgun (WGS) entry which is preliminary data.</text>
</comment>
<feature type="region of interest" description="Disordered" evidence="1">
    <location>
        <begin position="119"/>
        <end position="376"/>
    </location>
</feature>
<feature type="compositionally biased region" description="Basic and acidic residues" evidence="1">
    <location>
        <begin position="900"/>
        <end position="914"/>
    </location>
</feature>
<dbReference type="AlphaFoldDB" id="A0A139HXM2"/>
<feature type="compositionally biased region" description="Basic and acidic residues" evidence="1">
    <location>
        <begin position="13"/>
        <end position="27"/>
    </location>
</feature>
<feature type="compositionally biased region" description="Basic and acidic residues" evidence="1">
    <location>
        <begin position="854"/>
        <end position="870"/>
    </location>
</feature>
<feature type="region of interest" description="Disordered" evidence="1">
    <location>
        <begin position="1"/>
        <end position="94"/>
    </location>
</feature>
<feature type="compositionally biased region" description="Low complexity" evidence="1">
    <location>
        <begin position="330"/>
        <end position="351"/>
    </location>
</feature>
<feature type="compositionally biased region" description="Polar residues" evidence="1">
    <location>
        <begin position="260"/>
        <end position="275"/>
    </location>
</feature>